<keyword evidence="1" id="KW-0732">Signal</keyword>
<name>A0AAN4VX80_9BACT</name>
<dbReference type="EMBL" id="BQKE01000001">
    <property type="protein sequence ID" value="GJM60572.1"/>
    <property type="molecule type" value="Genomic_DNA"/>
</dbReference>
<dbReference type="PROSITE" id="PS51257">
    <property type="entry name" value="PROKAR_LIPOPROTEIN"/>
    <property type="match status" value="1"/>
</dbReference>
<gene>
    <name evidence="2" type="ORF">PEDI_11240</name>
</gene>
<evidence type="ECO:0008006" key="4">
    <source>
        <dbReference type="Google" id="ProtNLM"/>
    </source>
</evidence>
<dbReference type="RefSeq" id="WP_338236288.1">
    <property type="nucleotide sequence ID" value="NZ_BQKE01000001.1"/>
</dbReference>
<comment type="caution">
    <text evidence="2">The sequence shown here is derived from an EMBL/GenBank/DDBJ whole genome shotgun (WGS) entry which is preliminary data.</text>
</comment>
<accession>A0AAN4VX80</accession>
<feature type="chain" id="PRO_5042961929" description="Lipoprotein" evidence="1">
    <location>
        <begin position="24"/>
        <end position="212"/>
    </location>
</feature>
<feature type="signal peptide" evidence="1">
    <location>
        <begin position="1"/>
        <end position="23"/>
    </location>
</feature>
<reference evidence="2 3" key="1">
    <citation type="submission" date="2021-12" db="EMBL/GenBank/DDBJ databases">
        <title>Genome sequencing of bacteria with rrn-lacking chromosome and rrn-plasmid.</title>
        <authorList>
            <person name="Anda M."/>
            <person name="Iwasaki W."/>
        </authorList>
    </citation>
    <scope>NUCLEOTIDE SEQUENCE [LARGE SCALE GENOMIC DNA]</scope>
    <source>
        <strain evidence="2 3">NBRC 15940</strain>
    </source>
</reference>
<sequence>MKKNFLLFTLIFLLISSCFPTVSYEYNDWRNKMPDEIRDAFPDPIKSKVFLYTTHEILIKERLGYFRYSVTFRGIREKNFHYWKDSLQQVARMVKSADEGIYIPFGFQLKHDEKPKISPNNLTVRSFKEKYSSLDSLPVPHPTDFYSKRSSTRSGYPENTKIVVFDAKPGEYLPDSLLRDGEYMPEVWYNGYSKGVIIDDESNKLIFWGILW</sequence>
<evidence type="ECO:0000256" key="1">
    <source>
        <dbReference type="SAM" id="SignalP"/>
    </source>
</evidence>
<dbReference type="Proteomes" id="UP001310022">
    <property type="component" value="Unassembled WGS sequence"/>
</dbReference>
<keyword evidence="3" id="KW-1185">Reference proteome</keyword>
<protein>
    <recommendedName>
        <fullName evidence="4">Lipoprotein</fullName>
    </recommendedName>
</protein>
<dbReference type="AlphaFoldDB" id="A0AAN4VX80"/>
<evidence type="ECO:0000313" key="3">
    <source>
        <dbReference type="Proteomes" id="UP001310022"/>
    </source>
</evidence>
<organism evidence="2 3">
    <name type="scientific">Persicobacter diffluens</name>
    <dbReference type="NCBI Taxonomy" id="981"/>
    <lineage>
        <taxon>Bacteria</taxon>
        <taxon>Pseudomonadati</taxon>
        <taxon>Bacteroidota</taxon>
        <taxon>Cytophagia</taxon>
        <taxon>Cytophagales</taxon>
        <taxon>Persicobacteraceae</taxon>
        <taxon>Persicobacter</taxon>
    </lineage>
</organism>
<evidence type="ECO:0000313" key="2">
    <source>
        <dbReference type="EMBL" id="GJM60572.1"/>
    </source>
</evidence>
<proteinExistence type="predicted"/>